<dbReference type="GO" id="GO:0005978">
    <property type="term" value="P:glycogen biosynthetic process"/>
    <property type="evidence" value="ECO:0007669"/>
    <property type="project" value="UniProtKB-UniRule"/>
</dbReference>
<dbReference type="UniPathway" id="UPA00164"/>
<dbReference type="Gene3D" id="3.40.50.2000">
    <property type="entry name" value="Glycogen Phosphorylase B"/>
    <property type="match status" value="2"/>
</dbReference>
<keyword evidence="4 7" id="KW-0328">Glycosyltransferase</keyword>
<proteinExistence type="inferred from homology"/>
<evidence type="ECO:0000313" key="11">
    <source>
        <dbReference type="Proteomes" id="UP000034087"/>
    </source>
</evidence>
<dbReference type="GO" id="GO:0009011">
    <property type="term" value="F:alpha-1,4-glucan glucosyltransferase (ADP-glucose donor) activity"/>
    <property type="evidence" value="ECO:0007669"/>
    <property type="project" value="UniProtKB-UniRule"/>
</dbReference>
<dbReference type="GO" id="GO:0004373">
    <property type="term" value="F:alpha-1,4-glucan glucosyltransferase (UDP-glucose donor) activity"/>
    <property type="evidence" value="ECO:0007669"/>
    <property type="project" value="InterPro"/>
</dbReference>
<name>A0A0G1IK07_9BACT</name>
<organism evidence="10 11">
    <name type="scientific">Candidatus Giovannonibacteria bacterium GW2011_GWA1_44_25</name>
    <dbReference type="NCBI Taxonomy" id="1618645"/>
    <lineage>
        <taxon>Bacteria</taxon>
        <taxon>Candidatus Giovannoniibacteriota</taxon>
    </lineage>
</organism>
<evidence type="ECO:0000256" key="1">
    <source>
        <dbReference type="ARBA" id="ARBA00001478"/>
    </source>
</evidence>
<dbReference type="SUPFAM" id="SSF53756">
    <property type="entry name" value="UDP-Glycosyltransferase/glycogen phosphorylase"/>
    <property type="match status" value="1"/>
</dbReference>
<dbReference type="AlphaFoldDB" id="A0A0G1IK07"/>
<dbReference type="PATRIC" id="fig|1618645.3.peg.964"/>
<evidence type="ECO:0000259" key="8">
    <source>
        <dbReference type="Pfam" id="PF00534"/>
    </source>
</evidence>
<feature type="domain" description="Starch synthase catalytic" evidence="9">
    <location>
        <begin position="7"/>
        <end position="204"/>
    </location>
</feature>
<dbReference type="PANTHER" id="PTHR45825">
    <property type="entry name" value="GRANULE-BOUND STARCH SYNTHASE 1, CHLOROPLASTIC/AMYLOPLASTIC"/>
    <property type="match status" value="1"/>
</dbReference>
<comment type="caution">
    <text evidence="10">The sequence shown here is derived from an EMBL/GenBank/DDBJ whole genome shotgun (WGS) entry which is preliminary data.</text>
</comment>
<comment type="catalytic activity">
    <reaction evidence="1 7">
        <text>[(1-&gt;4)-alpha-D-glucosyl](n) + ADP-alpha-D-glucose = [(1-&gt;4)-alpha-D-glucosyl](n+1) + ADP + H(+)</text>
        <dbReference type="Rhea" id="RHEA:18189"/>
        <dbReference type="Rhea" id="RHEA-COMP:9584"/>
        <dbReference type="Rhea" id="RHEA-COMP:9587"/>
        <dbReference type="ChEBI" id="CHEBI:15378"/>
        <dbReference type="ChEBI" id="CHEBI:15444"/>
        <dbReference type="ChEBI" id="CHEBI:57498"/>
        <dbReference type="ChEBI" id="CHEBI:456216"/>
        <dbReference type="EC" id="2.4.1.21"/>
    </reaction>
</comment>
<keyword evidence="6 7" id="KW-0320">Glycogen biosynthesis</keyword>
<evidence type="ECO:0000259" key="9">
    <source>
        <dbReference type="Pfam" id="PF08323"/>
    </source>
</evidence>
<feature type="binding site" evidence="7">
    <location>
        <position position="19"/>
    </location>
    <ligand>
        <name>ADP-alpha-D-glucose</name>
        <dbReference type="ChEBI" id="CHEBI:57498"/>
    </ligand>
</feature>
<reference evidence="10 11" key="1">
    <citation type="journal article" date="2015" name="Nature">
        <title>rRNA introns, odd ribosomes, and small enigmatic genomes across a large radiation of phyla.</title>
        <authorList>
            <person name="Brown C.T."/>
            <person name="Hug L.A."/>
            <person name="Thomas B.C."/>
            <person name="Sharon I."/>
            <person name="Castelle C.J."/>
            <person name="Singh A."/>
            <person name="Wilkins M.J."/>
            <person name="Williams K.H."/>
            <person name="Banfield J.F."/>
        </authorList>
    </citation>
    <scope>NUCLEOTIDE SEQUENCE [LARGE SCALE GENOMIC DNA]</scope>
</reference>
<evidence type="ECO:0000256" key="6">
    <source>
        <dbReference type="ARBA" id="ARBA00023056"/>
    </source>
</evidence>
<dbReference type="Pfam" id="PF08323">
    <property type="entry name" value="Glyco_transf_5"/>
    <property type="match status" value="1"/>
</dbReference>
<accession>A0A0G1IK07</accession>
<comment type="pathway">
    <text evidence="7">Glycan biosynthesis; glycogen biosynthesis.</text>
</comment>
<evidence type="ECO:0000313" key="10">
    <source>
        <dbReference type="EMBL" id="KKT59188.1"/>
    </source>
</evidence>
<dbReference type="CDD" id="cd03791">
    <property type="entry name" value="GT5_Glycogen_synthase_DULL1-like"/>
    <property type="match status" value="1"/>
</dbReference>
<evidence type="ECO:0000256" key="4">
    <source>
        <dbReference type="ARBA" id="ARBA00022676"/>
    </source>
</evidence>
<gene>
    <name evidence="7" type="primary">glgA</name>
    <name evidence="10" type="ORF">UW53_C0019G0005</name>
</gene>
<dbReference type="InterPro" id="IPR011835">
    <property type="entry name" value="GS/SS"/>
</dbReference>
<keyword evidence="5 7" id="KW-0808">Transferase</keyword>
<dbReference type="HAMAP" id="MF_00484">
    <property type="entry name" value="Glycogen_synth"/>
    <property type="match status" value="1"/>
</dbReference>
<dbReference type="InterPro" id="IPR013534">
    <property type="entry name" value="Starch_synth_cat_dom"/>
</dbReference>
<dbReference type="InterPro" id="IPR001296">
    <property type="entry name" value="Glyco_trans_1"/>
</dbReference>
<dbReference type="EMBL" id="LCIR01000019">
    <property type="protein sequence ID" value="KKT59188.1"/>
    <property type="molecule type" value="Genomic_DNA"/>
</dbReference>
<comment type="similarity">
    <text evidence="3 7">Belongs to the glycosyltransferase 1 family. Bacterial/plant glycogen synthase subfamily.</text>
</comment>
<evidence type="ECO:0000256" key="5">
    <source>
        <dbReference type="ARBA" id="ARBA00022679"/>
    </source>
</evidence>
<evidence type="ECO:0000256" key="3">
    <source>
        <dbReference type="ARBA" id="ARBA00010281"/>
    </source>
</evidence>
<evidence type="ECO:0000256" key="2">
    <source>
        <dbReference type="ARBA" id="ARBA00002764"/>
    </source>
</evidence>
<dbReference type="PANTHER" id="PTHR45825:SF11">
    <property type="entry name" value="ALPHA AMYLASE DOMAIN-CONTAINING PROTEIN"/>
    <property type="match status" value="1"/>
</dbReference>
<protein>
    <recommendedName>
        <fullName evidence="7">Glycogen synthase</fullName>
        <ecNumber evidence="7">2.4.1.21</ecNumber>
    </recommendedName>
    <alternativeName>
        <fullName evidence="7">Starch [bacterial glycogen] synthase</fullName>
    </alternativeName>
</protein>
<dbReference type="NCBIfam" id="TIGR02095">
    <property type="entry name" value="glgA"/>
    <property type="match status" value="1"/>
</dbReference>
<feature type="domain" description="Glycosyl transferase family 1" evidence="8">
    <location>
        <begin position="241"/>
        <end position="385"/>
    </location>
</feature>
<dbReference type="EC" id="2.4.1.21" evidence="7"/>
<sequence>MKRKIKALFVASEMASLAKVGGLGDVMGSLPKALKKNGVDAEVVIPRYEHISKKNFKLVCRLGRKTVVYAARKKGVKVFLIDNKKYLSRGPVYFERTAFAGGKKEIDRFLFFSKAVFELIRCSFFKPDIVHANDWHTGFLVKLLKSSPKVVFTIHNLANQGAWRGKNWMAEGIKSADFVTTVSPTYAKEILTKEYGEGLERFLKKRAGEKKLKGILNGIDYSFWPSKKRDKIKFQEKLGLFKNKNAPIFGLVARLTSQKGINLIVPLVRKLIKKYGAEFVFLGQGEEENEKTLLKLAEAYPKNVFTKIGFDEKLAREIYANCDFFLMPSLFEPSGLGQMISMRYGTIPVARATGGLKDSITDGKTGFLFKEKSPQALLGAMKRALGVFYQKRKLESMRQNCKKQDFGWNISAKAYKKIYQKLLGRLRL</sequence>
<evidence type="ECO:0000256" key="7">
    <source>
        <dbReference type="HAMAP-Rule" id="MF_00484"/>
    </source>
</evidence>
<dbReference type="Pfam" id="PF00534">
    <property type="entry name" value="Glycos_transf_1"/>
    <property type="match status" value="1"/>
</dbReference>
<comment type="function">
    <text evidence="2 7">Synthesizes alpha-1,4-glucan chains using ADP-glucose.</text>
</comment>
<dbReference type="Proteomes" id="UP000034087">
    <property type="component" value="Unassembled WGS sequence"/>
</dbReference>